<reference evidence="1 2" key="1">
    <citation type="submission" date="2016-11" db="EMBL/GenBank/DDBJ databases">
        <authorList>
            <person name="Jaros S."/>
            <person name="Januszkiewicz K."/>
            <person name="Wedrychowicz H."/>
        </authorList>
    </citation>
    <scope>NUCLEOTIDE SEQUENCE [LARGE SCALE GENOMIC DNA]</scope>
    <source>
        <strain evidence="1 2">DSM 17477</strain>
    </source>
</reference>
<keyword evidence="2" id="KW-1185">Reference proteome</keyword>
<dbReference type="InterPro" id="IPR045441">
    <property type="entry name" value="DUF6506"/>
</dbReference>
<dbReference type="Proteomes" id="UP000184052">
    <property type="component" value="Unassembled WGS sequence"/>
</dbReference>
<proteinExistence type="predicted"/>
<accession>A0A1M6F1H2</accession>
<sequence>MLKAAFIFVAPKADPAVHRSEIETETLHLITVGVESYNEAAKAVEKLLEEGVTAFELCGGFGHVGTAIVTEAVGDRGTVGVVRFDIHPGLDNRSGDELF</sequence>
<name>A0A1M6F1H2_9FIRM</name>
<evidence type="ECO:0000313" key="1">
    <source>
        <dbReference type="EMBL" id="SHI91506.1"/>
    </source>
</evidence>
<evidence type="ECO:0000313" key="2">
    <source>
        <dbReference type="Proteomes" id="UP000184052"/>
    </source>
</evidence>
<protein>
    <submittedName>
        <fullName evidence="1">Uncharacterized protein</fullName>
    </submittedName>
</protein>
<dbReference type="EMBL" id="FQZL01000008">
    <property type="protein sequence ID" value="SHI91506.1"/>
    <property type="molecule type" value="Genomic_DNA"/>
</dbReference>
<dbReference type="Pfam" id="PF20116">
    <property type="entry name" value="DUF6506"/>
    <property type="match status" value="1"/>
</dbReference>
<gene>
    <name evidence="1" type="ORF">SAMN02745751_01318</name>
</gene>
<dbReference type="AlphaFoldDB" id="A0A1M6F1H2"/>
<dbReference type="RefSeq" id="WP_175548524.1">
    <property type="nucleotide sequence ID" value="NZ_FQZL01000008.1"/>
</dbReference>
<organism evidence="1 2">
    <name type="scientific">Dethiosulfatibacter aminovorans DSM 17477</name>
    <dbReference type="NCBI Taxonomy" id="1121476"/>
    <lineage>
        <taxon>Bacteria</taxon>
        <taxon>Bacillati</taxon>
        <taxon>Bacillota</taxon>
        <taxon>Tissierellia</taxon>
        <taxon>Dethiosulfatibacter</taxon>
    </lineage>
</organism>
<dbReference type="STRING" id="1121476.SAMN02745751_01318"/>